<reference evidence="1" key="2">
    <citation type="submission" date="2023-05" db="EMBL/GenBank/DDBJ databases">
        <authorList>
            <consortium name="Lawrence Berkeley National Laboratory"/>
            <person name="Steindorff A."/>
            <person name="Hensen N."/>
            <person name="Bonometti L."/>
            <person name="Westerberg I."/>
            <person name="Brannstrom I.O."/>
            <person name="Guillou S."/>
            <person name="Cros-Aarteil S."/>
            <person name="Calhoun S."/>
            <person name="Haridas S."/>
            <person name="Kuo A."/>
            <person name="Mondo S."/>
            <person name="Pangilinan J."/>
            <person name="Riley R."/>
            <person name="Labutti K."/>
            <person name="Andreopoulos B."/>
            <person name="Lipzen A."/>
            <person name="Chen C."/>
            <person name="Yanf M."/>
            <person name="Daum C."/>
            <person name="Ng V."/>
            <person name="Clum A."/>
            <person name="Ohm R."/>
            <person name="Martin F."/>
            <person name="Silar P."/>
            <person name="Natvig D."/>
            <person name="Lalanne C."/>
            <person name="Gautier V."/>
            <person name="Ament-Velasquez S.L."/>
            <person name="Kruys A."/>
            <person name="Hutchinson M.I."/>
            <person name="Powell A.J."/>
            <person name="Barry K."/>
            <person name="Miller A.N."/>
            <person name="Grigoriev I.V."/>
            <person name="Debuchy R."/>
            <person name="Gladieux P."/>
            <person name="Thoren M.H."/>
            <person name="Johannesson H."/>
        </authorList>
    </citation>
    <scope>NUCLEOTIDE SEQUENCE</scope>
    <source>
        <strain evidence="1">PSN309</strain>
    </source>
</reference>
<comment type="caution">
    <text evidence="1">The sequence shown here is derived from an EMBL/GenBank/DDBJ whole genome shotgun (WGS) entry which is preliminary data.</text>
</comment>
<reference evidence="1" key="1">
    <citation type="journal article" date="2023" name="Mol. Phylogenet. Evol.">
        <title>Genome-scale phylogeny and comparative genomics of the fungal order Sordariales.</title>
        <authorList>
            <person name="Hensen N."/>
            <person name="Bonometti L."/>
            <person name="Westerberg I."/>
            <person name="Brannstrom I.O."/>
            <person name="Guillou S."/>
            <person name="Cros-Aarteil S."/>
            <person name="Calhoun S."/>
            <person name="Haridas S."/>
            <person name="Kuo A."/>
            <person name="Mondo S."/>
            <person name="Pangilinan J."/>
            <person name="Riley R."/>
            <person name="LaButti K."/>
            <person name="Andreopoulos B."/>
            <person name="Lipzen A."/>
            <person name="Chen C."/>
            <person name="Yan M."/>
            <person name="Daum C."/>
            <person name="Ng V."/>
            <person name="Clum A."/>
            <person name="Steindorff A."/>
            <person name="Ohm R.A."/>
            <person name="Martin F."/>
            <person name="Silar P."/>
            <person name="Natvig D.O."/>
            <person name="Lalanne C."/>
            <person name="Gautier V."/>
            <person name="Ament-Velasquez S.L."/>
            <person name="Kruys A."/>
            <person name="Hutchinson M.I."/>
            <person name="Powell A.J."/>
            <person name="Barry K."/>
            <person name="Miller A.N."/>
            <person name="Grigoriev I.V."/>
            <person name="Debuchy R."/>
            <person name="Gladieux P."/>
            <person name="Hiltunen Thoren M."/>
            <person name="Johannesson H."/>
        </authorList>
    </citation>
    <scope>NUCLEOTIDE SEQUENCE</scope>
    <source>
        <strain evidence="1">PSN309</strain>
    </source>
</reference>
<dbReference type="EMBL" id="MU864489">
    <property type="protein sequence ID" value="KAK4184423.1"/>
    <property type="molecule type" value="Genomic_DNA"/>
</dbReference>
<keyword evidence="2" id="KW-1185">Reference proteome</keyword>
<dbReference type="Proteomes" id="UP001302126">
    <property type="component" value="Unassembled WGS sequence"/>
</dbReference>
<accession>A0AAN6WMM0</accession>
<protein>
    <submittedName>
        <fullName evidence="1">Uncharacterized protein</fullName>
    </submittedName>
</protein>
<organism evidence="1 2">
    <name type="scientific">Podospora australis</name>
    <dbReference type="NCBI Taxonomy" id="1536484"/>
    <lineage>
        <taxon>Eukaryota</taxon>
        <taxon>Fungi</taxon>
        <taxon>Dikarya</taxon>
        <taxon>Ascomycota</taxon>
        <taxon>Pezizomycotina</taxon>
        <taxon>Sordariomycetes</taxon>
        <taxon>Sordariomycetidae</taxon>
        <taxon>Sordariales</taxon>
        <taxon>Podosporaceae</taxon>
        <taxon>Podospora</taxon>
    </lineage>
</organism>
<name>A0AAN6WMM0_9PEZI</name>
<proteinExistence type="predicted"/>
<gene>
    <name evidence="1" type="ORF">QBC35DRAFT_455275</name>
</gene>
<dbReference type="AlphaFoldDB" id="A0AAN6WMM0"/>
<evidence type="ECO:0000313" key="2">
    <source>
        <dbReference type="Proteomes" id="UP001302126"/>
    </source>
</evidence>
<evidence type="ECO:0000313" key="1">
    <source>
        <dbReference type="EMBL" id="KAK4184423.1"/>
    </source>
</evidence>
<sequence>MHLSSLLPPAVLAAVATASNANRHFALLPRETGAATETLSSSSAAETSNYRDNPYFKCEDEVFTLVLDVTEHSLFPTHGPALSSYFDTYWSNYAEELATRTDITRESVEDMTRSSTWFCSKYYAPTIQWPAGAPPASLTQAASEFSSFEAAYSSYLSVIRPTASALASTCAEFDNGWFARSALVHVAENYDECIRAVNLQMGPATAAATATATATATEYGASGPKETSSSVAAAPGAKETQRAVAAAVVGGVVGVMGLLWE</sequence>